<keyword evidence="2" id="KW-0175">Coiled coil</keyword>
<dbReference type="SMART" id="SM00065">
    <property type="entry name" value="GAF"/>
    <property type="match status" value="1"/>
</dbReference>
<dbReference type="InterPro" id="IPR011009">
    <property type="entry name" value="Kinase-like_dom_sf"/>
</dbReference>
<proteinExistence type="inferred from homology"/>
<dbReference type="PANTHER" id="PTHR43642:SF1">
    <property type="entry name" value="HYBRID SIGNAL TRANSDUCTION HISTIDINE KINASE G"/>
    <property type="match status" value="1"/>
</dbReference>
<dbReference type="InterPro" id="IPR011712">
    <property type="entry name" value="Sig_transdc_His_kin_sub3_dim/P"/>
</dbReference>
<evidence type="ECO:0000256" key="1">
    <source>
        <dbReference type="ARBA" id="ARBA00008171"/>
    </source>
</evidence>
<dbReference type="Gene3D" id="3.40.50.300">
    <property type="entry name" value="P-loop containing nucleotide triphosphate hydrolases"/>
    <property type="match status" value="1"/>
</dbReference>
<dbReference type="Gene3D" id="3.30.565.10">
    <property type="entry name" value="Histidine kinase-like ATPase, C-terminal domain"/>
    <property type="match status" value="1"/>
</dbReference>
<dbReference type="Pfam" id="PF07730">
    <property type="entry name" value="HisKA_3"/>
    <property type="match status" value="1"/>
</dbReference>
<feature type="coiled-coil region" evidence="2">
    <location>
        <begin position="1190"/>
        <end position="1217"/>
    </location>
</feature>
<name>A0ABU6GMZ2_9BACL</name>
<dbReference type="SUPFAM" id="SSF55781">
    <property type="entry name" value="GAF domain-like"/>
    <property type="match status" value="1"/>
</dbReference>
<dbReference type="Pfam" id="PF01590">
    <property type="entry name" value="GAF"/>
    <property type="match status" value="1"/>
</dbReference>
<dbReference type="InterPro" id="IPR019734">
    <property type="entry name" value="TPR_rpt"/>
</dbReference>
<dbReference type="InterPro" id="IPR001245">
    <property type="entry name" value="Ser-Thr/Tyr_kinase_cat_dom"/>
</dbReference>
<comment type="caution">
    <text evidence="4">The sequence shown here is derived from an EMBL/GenBank/DDBJ whole genome shotgun (WGS) entry which is preliminary data.</text>
</comment>
<dbReference type="InterPro" id="IPR011990">
    <property type="entry name" value="TPR-like_helical_dom_sf"/>
</dbReference>
<keyword evidence="5" id="KW-1185">Reference proteome</keyword>
<dbReference type="SMART" id="SM00028">
    <property type="entry name" value="TPR"/>
    <property type="match status" value="2"/>
</dbReference>
<dbReference type="PANTHER" id="PTHR43642">
    <property type="entry name" value="HYBRID SIGNAL TRANSDUCTION HISTIDINE KINASE G"/>
    <property type="match status" value="1"/>
</dbReference>
<dbReference type="Pfam" id="PF13191">
    <property type="entry name" value="AAA_16"/>
    <property type="match status" value="1"/>
</dbReference>
<dbReference type="InterPro" id="IPR036890">
    <property type="entry name" value="HATPase_C_sf"/>
</dbReference>
<gene>
    <name evidence="4" type="ORF">P4H66_12080</name>
</gene>
<dbReference type="InterPro" id="IPR027417">
    <property type="entry name" value="P-loop_NTPase"/>
</dbReference>
<dbReference type="SUPFAM" id="SSF56112">
    <property type="entry name" value="Protein kinase-like (PK-like)"/>
    <property type="match status" value="1"/>
</dbReference>
<dbReference type="Pfam" id="PF07714">
    <property type="entry name" value="PK_Tyr_Ser-Thr"/>
    <property type="match status" value="1"/>
</dbReference>
<evidence type="ECO:0000313" key="4">
    <source>
        <dbReference type="EMBL" id="MEC0240593.1"/>
    </source>
</evidence>
<dbReference type="SMART" id="SM00220">
    <property type="entry name" value="S_TKc"/>
    <property type="match status" value="1"/>
</dbReference>
<dbReference type="CDD" id="cd16917">
    <property type="entry name" value="HATPase_UhpB-NarQ-NarX-like"/>
    <property type="match status" value="1"/>
</dbReference>
<dbReference type="EMBL" id="JARLKZ010000007">
    <property type="protein sequence ID" value="MEC0240593.1"/>
    <property type="molecule type" value="Genomic_DNA"/>
</dbReference>
<dbReference type="SUPFAM" id="SSF48452">
    <property type="entry name" value="TPR-like"/>
    <property type="match status" value="1"/>
</dbReference>
<organism evidence="4 5">
    <name type="scientific">Paenibacillus dokdonensis</name>
    <dbReference type="NCBI Taxonomy" id="2567944"/>
    <lineage>
        <taxon>Bacteria</taxon>
        <taxon>Bacillati</taxon>
        <taxon>Bacillota</taxon>
        <taxon>Bacilli</taxon>
        <taxon>Bacillales</taxon>
        <taxon>Paenibacillaceae</taxon>
        <taxon>Paenibacillus</taxon>
    </lineage>
</organism>
<feature type="domain" description="Protein kinase" evidence="3">
    <location>
        <begin position="6"/>
        <end position="268"/>
    </location>
</feature>
<dbReference type="InterPro" id="IPR000719">
    <property type="entry name" value="Prot_kinase_dom"/>
</dbReference>
<reference evidence="4 5" key="1">
    <citation type="submission" date="2023-03" db="EMBL/GenBank/DDBJ databases">
        <title>Bacillus Genome Sequencing.</title>
        <authorList>
            <person name="Dunlap C."/>
        </authorList>
    </citation>
    <scope>NUCLEOTIDE SEQUENCE [LARGE SCALE GENOMIC DNA]</scope>
    <source>
        <strain evidence="4 5">BD-525</strain>
    </source>
</reference>
<dbReference type="Gene3D" id="1.10.510.10">
    <property type="entry name" value="Transferase(Phosphotransferase) domain 1"/>
    <property type="match status" value="1"/>
</dbReference>
<dbReference type="InterPro" id="IPR003018">
    <property type="entry name" value="GAF"/>
</dbReference>
<dbReference type="InterPro" id="IPR053159">
    <property type="entry name" value="Hybrid_Histidine_Kinase"/>
</dbReference>
<comment type="similarity">
    <text evidence="1">Belongs to the protein kinase superfamily. TKL Ser/Thr protein kinase family. ROCO subfamily.</text>
</comment>
<evidence type="ECO:0000259" key="3">
    <source>
        <dbReference type="PROSITE" id="PS50011"/>
    </source>
</evidence>
<dbReference type="RefSeq" id="WP_326088349.1">
    <property type="nucleotide sequence ID" value="NZ_JARLKZ010000007.1"/>
</dbReference>
<evidence type="ECO:0000313" key="5">
    <source>
        <dbReference type="Proteomes" id="UP001344632"/>
    </source>
</evidence>
<sequence>MKVPGHQIIEEMGHNGEVILYRTVRISDQKRFVAKTTCDEYPSFALAASFQYEYEMLQKLKGKGTAAAYHLEKVGERPVLLLEDIGGITLERFIHNHTVPIELTDFLRIAVSAADCLSQLHKEHITLNELTPFHFVVNPDTCEVRLTDIRMCSSDGGESPLAQVKSRPIFALPYISPEQTGRTGVIPDDLSDIYSFGVILYEFFSGQLPFESGDKLGTMYHHLASVAYSVHERSPFIPEIVSEMIGKCMEKMPNARYASAYGIKHDLDECLIRFCASGHIEPFKLGERDVSDRWIFPSTFYGRHEERQSLHEAIHRAAKGSVEIVWVSGSVGSGKTTFVGETLNRENALIGFMAYGKFGPDDEAGPYHSWVQVLDGLVRQLLTESELQLELWKLRIMNAVEAYGQLLIQLIPRLELLIGEQPKVPELPPFEAQQRFHLIMTRFIKLFLDEEYPLVICLDDLQWSDEASLQVLNYLLGDSEMKNLMVIGIYRGVEVASQHPFYQFMTEQVIQKRKTTSIHLRELTITDLMELLGDAMHCEQAKTHDLAVELLYKTDGNPFLLKQLLQDLIQEKRMSFDQVSRSWEWELKGISDMNVPDNSAAYLLEKWVHLPNQMIQVLGHAALLGNRVHVDALSSISECTSAQLKEMLDFAVRERLLQSVHENGQNYRFQHDRIQQIAYGLIPESERSGLHLRMGHILLERRKAGEDVNVFEVVHQLNRAIESIDNRDQRLELAELNLQAGLAAKQSTAYERSRVYLRQATELLDRESWNTDYKLAVQAYQERAMAEYLCANFEAANELFDLLLHKVATPLDQARVYILKIQLESNQDNYEEVIFMGRKALKLLGIHNVYESGKIKASLRWIRLRQRLRKHKSESLNLLPPMEREVSRAAMSVLDYTSHAYYTVDPANWAASVLAMVELTLKEGWTPESSVGFAGYALMLNYVFRDYEAAYYWGMFAYEKSRPYPMLHTKVLSAFSICFDSWRRYNPKLLETFSEHASRVGLESGNLWHGNQSVILISVLLFQYGYPLGDIYDRLLSQASNLRRNNNSLHWKQAVIFSALLTKLTGERASDDPFMIQDDEMKNFAANVQGDPHHIVRELVYTFHYLTAYLLGNYPAANEALVQARSILDGRRKDISESFVCSHYESLVWAELWEDAEPHEQKEYVAKILDRMTLMKAYASRCPENYKDKYLLVKAELARLKGEYKKAEELYEQSIELARHHRHLHDAAIASECYGKYGLRQGKMRHAKVYLAEAYDYYSKWGSKTKTEDLQRKYGHLLQVKRYSELDQTDYLSVVLSAQALSGEMEMDRLLNALLRIMLQSAGADYGALVFMNQERWVVEGYGTAKETHLESVPLEEAGHIVSTAIIGYAARTKEEVVLYDAAHGGLFMRNPYVKDNELKSVLCLPVMHQNKLICLLYMENKLSAGVFTPERMDVLRILCSQCAISIENARLYSGIQQLKNSLEAQVKERTLRLERSMRETSAALAEKSIYEERSRIAKEIHDIVGHTLTSTILQIEAGKRLLQKDMGSAVEKLQEAQQLVRHSLNEIRGSVHMLKEDKFYQLEQALHQLIRNTEHNTGVTIHAMIHELPNLSIAHKKAIYFALQEGLTNGLRHGGSTEFRFSLEHTEDTLVFQLANNGRSTSGIVKGFGLKAMEERAEQLGGSLSFESGSNQGCLLRIDLPYPKSRVGDRI</sequence>
<dbReference type="InterPro" id="IPR029016">
    <property type="entry name" value="GAF-like_dom_sf"/>
</dbReference>
<dbReference type="SUPFAM" id="SSF52540">
    <property type="entry name" value="P-loop containing nucleoside triphosphate hydrolases"/>
    <property type="match status" value="1"/>
</dbReference>
<protein>
    <submittedName>
        <fullName evidence="4">AAA family ATPase</fullName>
    </submittedName>
</protein>
<evidence type="ECO:0000256" key="2">
    <source>
        <dbReference type="SAM" id="Coils"/>
    </source>
</evidence>
<dbReference type="Proteomes" id="UP001344632">
    <property type="component" value="Unassembled WGS sequence"/>
</dbReference>
<dbReference type="Gene3D" id="1.20.5.1930">
    <property type="match status" value="1"/>
</dbReference>
<dbReference type="InterPro" id="IPR041664">
    <property type="entry name" value="AAA_16"/>
</dbReference>
<accession>A0ABU6GMZ2</accession>
<dbReference type="SUPFAM" id="SSF55874">
    <property type="entry name" value="ATPase domain of HSP90 chaperone/DNA topoisomerase II/histidine kinase"/>
    <property type="match status" value="1"/>
</dbReference>
<dbReference type="PROSITE" id="PS50011">
    <property type="entry name" value="PROTEIN_KINASE_DOM"/>
    <property type="match status" value="1"/>
</dbReference>
<dbReference type="Gene3D" id="3.30.450.40">
    <property type="match status" value="1"/>
</dbReference>